<feature type="region of interest" description="Disordered" evidence="1">
    <location>
        <begin position="19"/>
        <end position="40"/>
    </location>
</feature>
<dbReference type="Proteomes" id="UP000070284">
    <property type="component" value="Unassembled WGS sequence"/>
</dbReference>
<accession>A0A133UK98</accession>
<gene>
    <name evidence="2" type="ORF">AKJ65_04090</name>
</gene>
<organism evidence="2 3">
    <name type="scientific">candidate division MSBL1 archaeon SCGC-AAA259E19</name>
    <dbReference type="NCBI Taxonomy" id="1698264"/>
    <lineage>
        <taxon>Archaea</taxon>
        <taxon>Methanobacteriati</taxon>
        <taxon>Methanobacteriota</taxon>
        <taxon>candidate division MSBL1</taxon>
    </lineage>
</organism>
<proteinExistence type="predicted"/>
<evidence type="ECO:0000313" key="2">
    <source>
        <dbReference type="EMBL" id="KXA94540.1"/>
    </source>
</evidence>
<sequence length="101" mass="11161">MNLSTVFRASSGGRAEKVLRPNSPILYRTTPEPQSSQAPCPKITLESRSSVRLTGTPLQVGGLQGLPETPRRLNSPHLIENTNLQKKRKIGEASTTRVRWI</sequence>
<evidence type="ECO:0000313" key="3">
    <source>
        <dbReference type="Proteomes" id="UP000070284"/>
    </source>
</evidence>
<dbReference type="AlphaFoldDB" id="A0A133UK98"/>
<keyword evidence="3" id="KW-1185">Reference proteome</keyword>
<comment type="caution">
    <text evidence="2">The sequence shown here is derived from an EMBL/GenBank/DDBJ whole genome shotgun (WGS) entry which is preliminary data.</text>
</comment>
<protein>
    <submittedName>
        <fullName evidence="2">Uncharacterized protein</fullName>
    </submittedName>
</protein>
<name>A0A133UK98_9EURY</name>
<reference evidence="2 3" key="1">
    <citation type="journal article" date="2016" name="Sci. Rep.">
        <title>Metabolic traits of an uncultured archaeal lineage -MSBL1- from brine pools of the Red Sea.</title>
        <authorList>
            <person name="Mwirichia R."/>
            <person name="Alam I."/>
            <person name="Rashid M."/>
            <person name="Vinu M."/>
            <person name="Ba-Alawi W."/>
            <person name="Anthony Kamau A."/>
            <person name="Kamanda Ngugi D."/>
            <person name="Goker M."/>
            <person name="Klenk H.P."/>
            <person name="Bajic V."/>
            <person name="Stingl U."/>
        </authorList>
    </citation>
    <scope>NUCLEOTIDE SEQUENCE [LARGE SCALE GENOMIC DNA]</scope>
    <source>
        <strain evidence="2">SCGC-AAA259E19</strain>
    </source>
</reference>
<evidence type="ECO:0000256" key="1">
    <source>
        <dbReference type="SAM" id="MobiDB-lite"/>
    </source>
</evidence>
<dbReference type="EMBL" id="LHXO01000052">
    <property type="protein sequence ID" value="KXA94540.1"/>
    <property type="molecule type" value="Genomic_DNA"/>
</dbReference>